<dbReference type="EMBL" id="LLXI01001154">
    <property type="protein sequence ID" value="PKY52180.1"/>
    <property type="molecule type" value="Genomic_DNA"/>
</dbReference>
<evidence type="ECO:0000313" key="1">
    <source>
        <dbReference type="EMBL" id="PKY52180.1"/>
    </source>
</evidence>
<dbReference type="AlphaFoldDB" id="A0A2I1GZW5"/>
<protein>
    <submittedName>
        <fullName evidence="1">Uncharacterized protein</fullName>
    </submittedName>
</protein>
<dbReference type="Proteomes" id="UP000234323">
    <property type="component" value="Unassembled WGS sequence"/>
</dbReference>
<organism evidence="1 2">
    <name type="scientific">Rhizophagus irregularis</name>
    <dbReference type="NCBI Taxonomy" id="588596"/>
    <lineage>
        <taxon>Eukaryota</taxon>
        <taxon>Fungi</taxon>
        <taxon>Fungi incertae sedis</taxon>
        <taxon>Mucoromycota</taxon>
        <taxon>Glomeromycotina</taxon>
        <taxon>Glomeromycetes</taxon>
        <taxon>Glomerales</taxon>
        <taxon>Glomeraceae</taxon>
        <taxon>Rhizophagus</taxon>
    </lineage>
</organism>
<reference evidence="1 2" key="1">
    <citation type="submission" date="2015-10" db="EMBL/GenBank/DDBJ databases">
        <title>Genome analyses suggest a sexual origin of heterokaryosis in a supposedly ancient asexual fungus.</title>
        <authorList>
            <person name="Ropars J."/>
            <person name="Sedzielewska K."/>
            <person name="Noel J."/>
            <person name="Charron P."/>
            <person name="Farinelli L."/>
            <person name="Marton T."/>
            <person name="Kruger M."/>
            <person name="Pelin A."/>
            <person name="Brachmann A."/>
            <person name="Corradi N."/>
        </authorList>
    </citation>
    <scope>NUCLEOTIDE SEQUENCE [LARGE SCALE GENOMIC DNA]</scope>
    <source>
        <strain evidence="1 2">A4</strain>
    </source>
</reference>
<proteinExistence type="predicted"/>
<keyword evidence="2" id="KW-1185">Reference proteome</keyword>
<name>A0A2I1GZW5_9GLOM</name>
<gene>
    <name evidence="1" type="ORF">RhiirA4_469654</name>
</gene>
<sequence length="63" mass="7595">MGLLKYNLYKQQQRFLNPDNIPKKSKTSLYQISPRHLELWIENSFIQPKSVRTEPKNWQFSSV</sequence>
<evidence type="ECO:0000313" key="2">
    <source>
        <dbReference type="Proteomes" id="UP000234323"/>
    </source>
</evidence>
<comment type="caution">
    <text evidence="1">The sequence shown here is derived from an EMBL/GenBank/DDBJ whole genome shotgun (WGS) entry which is preliminary data.</text>
</comment>
<accession>A0A2I1GZW5</accession>